<dbReference type="PANTHER" id="PTHR43311">
    <property type="entry name" value="GLUTAMATE--TRNA LIGASE"/>
    <property type="match status" value="1"/>
</dbReference>
<evidence type="ECO:0000313" key="11">
    <source>
        <dbReference type="Proteomes" id="UP001242480"/>
    </source>
</evidence>
<feature type="compositionally biased region" description="Polar residues" evidence="8">
    <location>
        <begin position="1"/>
        <end position="10"/>
    </location>
</feature>
<dbReference type="EC" id="6.1.1.-" evidence="10"/>
<dbReference type="Proteomes" id="UP001242480">
    <property type="component" value="Unassembled WGS sequence"/>
</dbReference>
<dbReference type="PANTHER" id="PTHR43311:SF1">
    <property type="entry name" value="GLUTAMYL-Q TRNA(ASP) SYNTHETASE"/>
    <property type="match status" value="1"/>
</dbReference>
<dbReference type="InterPro" id="IPR001412">
    <property type="entry name" value="aa-tRNA-synth_I_CS"/>
</dbReference>
<dbReference type="EMBL" id="JAUSVX010000001">
    <property type="protein sequence ID" value="MDQ0467841.1"/>
    <property type="molecule type" value="Genomic_DNA"/>
</dbReference>
<evidence type="ECO:0000256" key="4">
    <source>
        <dbReference type="ARBA" id="ARBA00022833"/>
    </source>
</evidence>
<dbReference type="SUPFAM" id="SSF52374">
    <property type="entry name" value="Nucleotidylyl transferase"/>
    <property type="match status" value="1"/>
</dbReference>
<dbReference type="InterPro" id="IPR020058">
    <property type="entry name" value="Glu/Gln-tRNA-synth_Ib_cat-dom"/>
</dbReference>
<proteinExistence type="inferred from homology"/>
<evidence type="ECO:0000313" key="10">
    <source>
        <dbReference type="EMBL" id="MDQ0467841.1"/>
    </source>
</evidence>
<evidence type="ECO:0000256" key="7">
    <source>
        <dbReference type="RuleBase" id="RU363037"/>
    </source>
</evidence>
<feature type="domain" description="Glutamyl/glutaminyl-tRNA synthetase class Ib catalytic" evidence="9">
    <location>
        <begin position="29"/>
        <end position="301"/>
    </location>
</feature>
<evidence type="ECO:0000256" key="8">
    <source>
        <dbReference type="SAM" id="MobiDB-lite"/>
    </source>
</evidence>
<evidence type="ECO:0000259" key="9">
    <source>
        <dbReference type="Pfam" id="PF00749"/>
    </source>
</evidence>
<comment type="similarity">
    <text evidence="7">Belongs to the class-I aminoacyl-tRNA synthetase family.</text>
</comment>
<dbReference type="InterPro" id="IPR014729">
    <property type="entry name" value="Rossmann-like_a/b/a_fold"/>
</dbReference>
<dbReference type="InterPro" id="IPR000924">
    <property type="entry name" value="Glu/Gln-tRNA-synth"/>
</dbReference>
<keyword evidence="7" id="KW-0648">Protein biosynthesis</keyword>
<organism evidence="10 11">
    <name type="scientific">Labrys wisconsinensis</name>
    <dbReference type="NCBI Taxonomy" id="425677"/>
    <lineage>
        <taxon>Bacteria</taxon>
        <taxon>Pseudomonadati</taxon>
        <taxon>Pseudomonadota</taxon>
        <taxon>Alphaproteobacteria</taxon>
        <taxon>Hyphomicrobiales</taxon>
        <taxon>Xanthobacteraceae</taxon>
        <taxon>Labrys</taxon>
    </lineage>
</organism>
<name>A0ABU0J0Q6_9HYPH</name>
<keyword evidence="4" id="KW-0862">Zinc</keyword>
<gene>
    <name evidence="10" type="ORF">QO011_000836</name>
</gene>
<dbReference type="PROSITE" id="PS00178">
    <property type="entry name" value="AA_TRNA_LIGASE_I"/>
    <property type="match status" value="1"/>
</dbReference>
<dbReference type="PRINTS" id="PR00987">
    <property type="entry name" value="TRNASYNTHGLU"/>
</dbReference>
<sequence>MLSPPNSGNIPPSRPRRATIIPSPRPTFRFAPSPNGHLHLGHAYSALLNADLARRRDGRLLLRIEDIDITRCRPAFVADLLEDLAWLGLTFDGPPRRQSEHFADYAAVLGRLTAKGLTYASLASRKEIAAAVAALEAAGAWPRDPDGAPLHPRAALPDDADGARLAAGEPHALRLDMARARALAPPLAWTEQDPDGTPRTVPADPGRWGDVVLARKEFPASYHIAVVVDDALQGVTDVVRGQDLYEATAVHRLLQHLLGLPAPAYRHHGLIRGGDGEKLSKSLASRSLRAFRAEGATPADIRRLVGLADVAG</sequence>
<evidence type="ECO:0000256" key="6">
    <source>
        <dbReference type="ARBA" id="ARBA00023146"/>
    </source>
</evidence>
<keyword evidence="11" id="KW-1185">Reference proteome</keyword>
<evidence type="ECO:0000256" key="5">
    <source>
        <dbReference type="ARBA" id="ARBA00022840"/>
    </source>
</evidence>
<keyword evidence="2" id="KW-0479">Metal-binding</keyword>
<keyword evidence="5 7" id="KW-0067">ATP-binding</keyword>
<dbReference type="Gene3D" id="3.40.50.620">
    <property type="entry name" value="HUPs"/>
    <property type="match status" value="1"/>
</dbReference>
<evidence type="ECO:0000256" key="3">
    <source>
        <dbReference type="ARBA" id="ARBA00022741"/>
    </source>
</evidence>
<keyword evidence="6 7" id="KW-0030">Aminoacyl-tRNA synthetase</keyword>
<dbReference type="InterPro" id="IPR049940">
    <property type="entry name" value="GluQ/Sye"/>
</dbReference>
<feature type="region of interest" description="Disordered" evidence="8">
    <location>
        <begin position="1"/>
        <end position="22"/>
    </location>
</feature>
<evidence type="ECO:0000256" key="1">
    <source>
        <dbReference type="ARBA" id="ARBA00022598"/>
    </source>
</evidence>
<comment type="caution">
    <text evidence="10">The sequence shown here is derived from an EMBL/GenBank/DDBJ whole genome shotgun (WGS) entry which is preliminary data.</text>
</comment>
<accession>A0ABU0J0Q6</accession>
<dbReference type="Pfam" id="PF00749">
    <property type="entry name" value="tRNA-synt_1c"/>
    <property type="match status" value="1"/>
</dbReference>
<keyword evidence="1 7" id="KW-0436">Ligase</keyword>
<evidence type="ECO:0000256" key="2">
    <source>
        <dbReference type="ARBA" id="ARBA00022723"/>
    </source>
</evidence>
<reference evidence="10 11" key="1">
    <citation type="submission" date="2023-07" db="EMBL/GenBank/DDBJ databases">
        <title>Genomic Encyclopedia of Type Strains, Phase IV (KMG-IV): sequencing the most valuable type-strain genomes for metagenomic binning, comparative biology and taxonomic classification.</title>
        <authorList>
            <person name="Goeker M."/>
        </authorList>
    </citation>
    <scope>NUCLEOTIDE SEQUENCE [LARGE SCALE GENOMIC DNA]</scope>
    <source>
        <strain evidence="10 11">DSM 19619</strain>
    </source>
</reference>
<keyword evidence="3 7" id="KW-0547">Nucleotide-binding</keyword>
<protein>
    <submittedName>
        <fullName evidence="10">Glutamyl-Q tRNA(Asp) synthetase</fullName>
        <ecNumber evidence="10">6.1.1.-</ecNumber>
    </submittedName>
</protein>
<dbReference type="NCBIfam" id="NF004315">
    <property type="entry name" value="PRK05710.1-4"/>
    <property type="match status" value="1"/>
</dbReference>
<dbReference type="GO" id="GO:0016874">
    <property type="term" value="F:ligase activity"/>
    <property type="evidence" value="ECO:0007669"/>
    <property type="project" value="UniProtKB-KW"/>
</dbReference>